<feature type="binding site" evidence="9">
    <location>
        <position position="731"/>
    </location>
    <ligand>
        <name>substrate</name>
    </ligand>
</feature>
<dbReference type="Pfam" id="PF02310">
    <property type="entry name" value="B12-binding"/>
    <property type="match status" value="1"/>
</dbReference>
<feature type="binding site" evidence="9">
    <location>
        <position position="864"/>
    </location>
    <ligand>
        <name>substrate</name>
    </ligand>
</feature>
<feature type="binding site" description="axial binding residue" evidence="9">
    <location>
        <position position="32"/>
    </location>
    <ligand>
        <name>adenosylcob(III)alamin</name>
        <dbReference type="ChEBI" id="CHEBI:18408"/>
    </ligand>
    <ligandPart>
        <name>Co</name>
        <dbReference type="ChEBI" id="CHEBI:27638"/>
    </ligandPart>
</feature>
<dbReference type="InterPro" id="IPR027417">
    <property type="entry name" value="P-loop_NTPase"/>
</dbReference>
<feature type="binding site" evidence="9">
    <location>
        <position position="310"/>
    </location>
    <ligand>
        <name>Mg(2+)</name>
        <dbReference type="ChEBI" id="CHEBI:18420"/>
        <label>2</label>
    </ligand>
</feature>
<evidence type="ECO:0000256" key="2">
    <source>
        <dbReference type="ARBA" id="ARBA00022628"/>
    </source>
</evidence>
<feature type="binding site" evidence="9">
    <location>
        <position position="257"/>
    </location>
    <ligand>
        <name>Mg(2+)</name>
        <dbReference type="ChEBI" id="CHEBI:18420"/>
        <label>2</label>
    </ligand>
</feature>
<dbReference type="SUPFAM" id="SSF51703">
    <property type="entry name" value="Cobalamin (vitamin B12)-dependent enzymes"/>
    <property type="match status" value="1"/>
</dbReference>
<dbReference type="InterPro" id="IPR033669">
    <property type="entry name" value="IcmF"/>
</dbReference>
<comment type="domain">
    <text evidence="9">Is composed of four functional domains: the N-terminal 5'-deoxyadenosylcobalamin binding region that is homologous to the small subunit of ICM (IcmB), a middle P-loop GTPase domain (MeaI) that likely acts as a chaperone for ICM, a structured linker region involved in dimer formation, and a C-terminal part that is homologous to the large substrate-binding subunit of ICM (IcmA).</text>
</comment>
<dbReference type="NCBIfam" id="NF045497">
    <property type="entry name" value="IsobCoAmut_IcmF"/>
    <property type="match status" value="1"/>
</dbReference>
<comment type="cofactor">
    <cofactor evidence="9">
        <name>Mg(2+)</name>
        <dbReference type="ChEBI" id="CHEBI:18420"/>
    </cofactor>
</comment>
<dbReference type="Gene3D" id="3.20.20.240">
    <property type="entry name" value="Methylmalonyl-CoA mutase"/>
    <property type="match status" value="1"/>
</dbReference>
<evidence type="ECO:0000256" key="7">
    <source>
        <dbReference type="ARBA" id="ARBA00023235"/>
    </source>
</evidence>
<feature type="binding site" evidence="9">
    <location>
        <position position="824"/>
    </location>
    <ligand>
        <name>substrate</name>
    </ligand>
</feature>
<evidence type="ECO:0000256" key="1">
    <source>
        <dbReference type="ARBA" id="ARBA00001922"/>
    </source>
</evidence>
<dbReference type="EMBL" id="JAJIRN010000007">
    <property type="protein sequence ID" value="MCV2369750.1"/>
    <property type="molecule type" value="Genomic_DNA"/>
</dbReference>
<keyword evidence="8 9" id="KW-0170">Cobalt</keyword>
<sequence>MTDLSAEYKALANYRPSNKVRFVTAASLFDGHDAAINIMRRILQGMGVEVIHLGHNRSVDEVVTAALQEDAQGIAISSYQGGHVEYFKYMVELLQSRGGAHIQVFGGGGGVIVPAEIRDLAEHGVRIFSPEDGQRMGLAGMIGEMVMKADQDFSVYAPKTLSSLQGHGEAAWRSLAQLITALENDKADAALVAELQAAAKSIKVPVLGITGTGGAGKSSLTDELIRRLRLDQNDGLRVAVISIDPSRRKSGGALLGDRIRMNAIGPWSQGQRVFMRSLATRDFGSEISPALPDAIAAAKVAGFDLIIVETSGIGQGDAAIVPHVDVPMYVMTPEFGAASQLEKIDMLDFAEFVAINKFDRKGALDAIRDVAKQVQRNKEAWTTAPDQMPVFGTMASRFNDDGVTALYQALKTRLAELGLNLSEGRLPLVNTRHSTHQTPVVPAARVRYLAEISDTVRAYKKRSRAQATLAREIQQLWGSSRMLLENNPDKHRAREALAELATAREAQMDGAARKLLNQWPDMQKAYAGDEYVVKIRDKELRTQLVSSSLSGTKIRKVVLPHYEDHGELLKWLLLENVPGSFPYTAGVFAFKREGEDPTRMFAGEGDAFRTNRRFKLVSAGMPAKRLSTAFDSVTLYGADPAPRPDIYGKVGNSGVSIATLDDMKVLYDGFDLCSPTTSVSMTINGPAPTILAMFMNTAIDQNIAKFKADNQRDPTADEATKIKDWVLANVRGTVQADILKEDQGQNTCIFSTEFSLKVMGDIAEFFVHHNVRNFYSVSISGYHIAEAGANPLSQLALTLSNGFTFVEAYLARGMHIDDFAPNLSFFFSNGMDPEYTVLGRVARRIWAVAMRDKYGANERSQKLKYHIQTSGRSLHAQEIQFNDIRTTLQALIAVYDNCNSLHTNAFDEAITTPTEESVRRAMAIQLIINREWGLAKNENPSQGAFIIDELTELVEEAVLSEFEKIAERGGVLGAMETGYQRSKIQEESMHYEMLKHTGEYPIIGVNTFRNPHGDHAPESIELARSTDEEKQSQLHRLRDFHAAHITQSGAMLARLQQAVIENKNVFEVLMDAVRVCSLGQITSALFEVGGQYRRSM</sequence>
<gene>
    <name evidence="9" type="primary">icmF</name>
    <name evidence="11" type="ORF">LNV07_16845</name>
</gene>
<dbReference type="Pfam" id="PF01642">
    <property type="entry name" value="MM_CoA_mutase"/>
    <property type="match status" value="1"/>
</dbReference>
<evidence type="ECO:0000259" key="10">
    <source>
        <dbReference type="PROSITE" id="PS51332"/>
    </source>
</evidence>
<feature type="binding site" evidence="9">
    <location>
        <position position="625"/>
    </location>
    <ligand>
        <name>substrate</name>
    </ligand>
</feature>
<dbReference type="SUPFAM" id="SSF52242">
    <property type="entry name" value="Cobalamin (vitamin B12)-binding domain"/>
    <property type="match status" value="1"/>
</dbReference>
<dbReference type="InterPro" id="IPR006099">
    <property type="entry name" value="MeMalonylCoA_mutase_a/b_cat"/>
</dbReference>
<comment type="subunit">
    <text evidence="9">Homodimer.</text>
</comment>
<dbReference type="Pfam" id="PF03308">
    <property type="entry name" value="MeaB"/>
    <property type="match status" value="1"/>
</dbReference>
<feature type="binding site" evidence="9">
    <location>
        <begin position="214"/>
        <end position="219"/>
    </location>
    <ligand>
        <name>GTP</name>
        <dbReference type="ChEBI" id="CHEBI:37565"/>
    </ligand>
</feature>
<keyword evidence="9" id="KW-0460">Magnesium</keyword>
<feature type="binding site" evidence="9">
    <location>
        <position position="243"/>
    </location>
    <ligand>
        <name>Mg(2+)</name>
        <dbReference type="ChEBI" id="CHEBI:18420"/>
        <label>2</label>
    </ligand>
</feature>
<dbReference type="EC" id="5.4.99.13" evidence="9"/>
<dbReference type="PANTHER" id="PTHR43087">
    <property type="entry name" value="LYSINE/ARGININE/ORNITHINE TRANSPORT SYSTEM KINASE"/>
    <property type="match status" value="1"/>
</dbReference>
<dbReference type="HAMAP" id="MF_02050">
    <property type="entry name" value="IcmF"/>
    <property type="match status" value="1"/>
</dbReference>
<keyword evidence="4 9" id="KW-0378">Hydrolase</keyword>
<feature type="binding site" evidence="9">
    <location>
        <position position="218"/>
    </location>
    <ligand>
        <name>Mg(2+)</name>
        <dbReference type="ChEBI" id="CHEBI:18420"/>
        <label>1</label>
        <note>catalytic</note>
    </ligand>
</feature>
<feature type="binding site" evidence="9">
    <location>
        <position position="257"/>
    </location>
    <ligand>
        <name>Mg(2+)</name>
        <dbReference type="ChEBI" id="CHEBI:18420"/>
        <label>1</label>
        <note>catalytic</note>
    </ligand>
</feature>
<feature type="domain" description="B12-binding" evidence="10">
    <location>
        <begin position="19"/>
        <end position="156"/>
    </location>
</feature>
<comment type="cofactor">
    <cofactor evidence="1 9">
        <name>adenosylcob(III)alamin</name>
        <dbReference type="ChEBI" id="CHEBI:18408"/>
    </cofactor>
</comment>
<evidence type="ECO:0000256" key="4">
    <source>
        <dbReference type="ARBA" id="ARBA00022801"/>
    </source>
</evidence>
<dbReference type="InterPro" id="IPR053439">
    <property type="entry name" value="IcmF/GTPase_domain"/>
</dbReference>
<keyword evidence="12" id="KW-1185">Reference proteome</keyword>
<comment type="function">
    <text evidence="9">Catalyzes the reversible interconversion of isobutyryl-CoA and n-butyryl-CoA, using radical chemistry. Also exhibits GTPase activity, associated with its G-protein domain (MeaI) that functions as a chaperone that assists cofactor delivery and proper holo-enzyme assembly.</text>
</comment>
<dbReference type="InterPro" id="IPR006158">
    <property type="entry name" value="Cobalamin-bd"/>
</dbReference>
<feature type="binding site" evidence="9">
    <location>
        <position position="859"/>
    </location>
    <ligand>
        <name>substrate</name>
    </ligand>
</feature>
<feature type="binding site" evidence="9">
    <location>
        <position position="260"/>
    </location>
    <ligand>
        <name>GTP</name>
        <dbReference type="ChEBI" id="CHEBI:37565"/>
    </ligand>
</feature>
<keyword evidence="6 9" id="KW-0143">Chaperone</keyword>
<dbReference type="EC" id="3.6.5.-" evidence="9"/>
<dbReference type="SUPFAM" id="SSF52540">
    <property type="entry name" value="P-loop containing nucleoside triphosphate hydrolases"/>
    <property type="match status" value="1"/>
</dbReference>
<keyword evidence="9" id="KW-0479">Metal-binding</keyword>
<reference evidence="11 12" key="1">
    <citation type="submission" date="2021-11" db="EMBL/GenBank/DDBJ databases">
        <authorList>
            <person name="Liang Q."/>
            <person name="Mou H."/>
            <person name="Liu Z."/>
        </authorList>
    </citation>
    <scope>NUCLEOTIDE SEQUENCE [LARGE SCALE GENOMIC DNA]</scope>
    <source>
        <strain evidence="11 12">CHU3</strain>
    </source>
</reference>
<feature type="binding site" evidence="9">
    <location>
        <position position="244"/>
    </location>
    <ligand>
        <name>Mg(2+)</name>
        <dbReference type="ChEBI" id="CHEBI:18420"/>
        <label>2</label>
    </ligand>
</feature>
<dbReference type="InterPro" id="IPR006098">
    <property type="entry name" value="MMCoA_mutase_a_cat"/>
</dbReference>
<dbReference type="InterPro" id="IPR016176">
    <property type="entry name" value="Cbl-dep_enz_cat"/>
</dbReference>
<comment type="catalytic activity">
    <reaction evidence="9">
        <text>GTP + H2O = GDP + phosphate + H(+)</text>
        <dbReference type="Rhea" id="RHEA:19669"/>
        <dbReference type="ChEBI" id="CHEBI:15377"/>
        <dbReference type="ChEBI" id="CHEBI:15378"/>
        <dbReference type="ChEBI" id="CHEBI:37565"/>
        <dbReference type="ChEBI" id="CHEBI:43474"/>
        <dbReference type="ChEBI" id="CHEBI:58189"/>
    </reaction>
</comment>
<dbReference type="InterPro" id="IPR052040">
    <property type="entry name" value="GTPase/Isobutyryl-CoA_mutase"/>
</dbReference>
<keyword evidence="5 9" id="KW-0342">GTP-binding</keyword>
<evidence type="ECO:0000313" key="11">
    <source>
        <dbReference type="EMBL" id="MCV2369750.1"/>
    </source>
</evidence>
<comment type="caution">
    <text evidence="11">The sequence shown here is derived from an EMBL/GenBank/DDBJ whole genome shotgun (WGS) entry which is preliminary data.</text>
</comment>
<dbReference type="Gene3D" id="3.40.50.300">
    <property type="entry name" value="P-loop containing nucleotide triphosphate hydrolases"/>
    <property type="match status" value="1"/>
</dbReference>
<comment type="catalytic activity">
    <reaction evidence="9">
        <text>2-methylpropanoyl-CoA = butanoyl-CoA</text>
        <dbReference type="Rhea" id="RHEA:13141"/>
        <dbReference type="ChEBI" id="CHEBI:57338"/>
        <dbReference type="ChEBI" id="CHEBI:57371"/>
        <dbReference type="EC" id="5.4.99.13"/>
    </reaction>
</comment>
<dbReference type="PROSITE" id="PS51332">
    <property type="entry name" value="B12_BINDING"/>
    <property type="match status" value="1"/>
</dbReference>
<keyword evidence="3 9" id="KW-0547">Nucleotide-binding</keyword>
<dbReference type="InterPro" id="IPR036724">
    <property type="entry name" value="Cobalamin-bd_sf"/>
</dbReference>
<keyword evidence="7 9" id="KW-0413">Isomerase</keyword>
<feature type="binding site" evidence="9">
    <location>
        <position position="775"/>
    </location>
    <ligand>
        <name>substrate</name>
    </ligand>
</feature>
<comment type="caution">
    <text evidence="9">Lacks conserved residue(s) required for the propagation of feature annotation.</text>
</comment>
<feature type="binding site" evidence="9">
    <location>
        <position position="976"/>
    </location>
    <ligand>
        <name>GTP</name>
        <dbReference type="ChEBI" id="CHEBI:37565"/>
    </ligand>
</feature>
<name>A0ABT2YI63_9BURK</name>
<proteinExistence type="inferred from homology"/>
<protein>
    <recommendedName>
        <fullName evidence="9">Fused isobutyryl-CoA mutase</fullName>
    </recommendedName>
    <domain>
        <recommendedName>
            <fullName evidence="9">Isobutyryl-CoA mutase</fullName>
            <shortName evidence="9">ICM</shortName>
            <ecNumber evidence="9">5.4.99.13</ecNumber>
        </recommendedName>
    </domain>
    <domain>
        <recommendedName>
            <fullName evidence="9">P-loop GTPase</fullName>
            <ecNumber evidence="9">3.6.5.-</ecNumber>
        </recommendedName>
        <alternativeName>
            <fullName evidence="9">G-protein chaperone</fullName>
        </alternativeName>
    </domain>
</protein>
<evidence type="ECO:0000256" key="8">
    <source>
        <dbReference type="ARBA" id="ARBA00023285"/>
    </source>
</evidence>
<dbReference type="NCBIfam" id="TIGR00641">
    <property type="entry name" value="acid_CoA_mut_N"/>
    <property type="match status" value="1"/>
</dbReference>
<keyword evidence="2 9" id="KW-0846">Cobalamin</keyword>
<dbReference type="Proteomes" id="UP001209701">
    <property type="component" value="Unassembled WGS sequence"/>
</dbReference>
<evidence type="ECO:0000256" key="9">
    <source>
        <dbReference type="HAMAP-Rule" id="MF_02050"/>
    </source>
</evidence>
<keyword evidence="9" id="KW-0511">Multifunctional enzyme</keyword>
<feature type="binding site" evidence="9">
    <location>
        <begin position="356"/>
        <end position="359"/>
    </location>
    <ligand>
        <name>GTP</name>
        <dbReference type="ChEBI" id="CHEBI:37565"/>
    </ligand>
</feature>
<evidence type="ECO:0000313" key="12">
    <source>
        <dbReference type="Proteomes" id="UP001209701"/>
    </source>
</evidence>
<accession>A0ABT2YI63</accession>
<feature type="binding site" evidence="9">
    <location>
        <position position="590"/>
    </location>
    <ligand>
        <name>substrate</name>
    </ligand>
</feature>
<feature type="binding site" evidence="9">
    <location>
        <position position="309"/>
    </location>
    <ligand>
        <name>Mg(2+)</name>
        <dbReference type="ChEBI" id="CHEBI:18420"/>
        <label>2</label>
    </ligand>
</feature>
<evidence type="ECO:0000256" key="5">
    <source>
        <dbReference type="ARBA" id="ARBA00023134"/>
    </source>
</evidence>
<dbReference type="RefSeq" id="WP_263572331.1">
    <property type="nucleotide sequence ID" value="NZ_JAJIRN010000007.1"/>
</dbReference>
<evidence type="ECO:0000256" key="3">
    <source>
        <dbReference type="ARBA" id="ARBA00022741"/>
    </source>
</evidence>
<dbReference type="PANTHER" id="PTHR43087:SF1">
    <property type="entry name" value="LAO_AO TRANSPORT SYSTEM ATPASE"/>
    <property type="match status" value="1"/>
</dbReference>
<comment type="similarity">
    <text evidence="9">Belongs to the IcmF family.</text>
</comment>
<dbReference type="Gene3D" id="3.40.50.280">
    <property type="entry name" value="Cobalamin-binding domain"/>
    <property type="match status" value="1"/>
</dbReference>
<feature type="binding site" evidence="9">
    <location>
        <position position="309"/>
    </location>
    <ligand>
        <name>Mg(2+)</name>
        <dbReference type="ChEBI" id="CHEBI:18420"/>
        <label>1</label>
        <note>catalytic</note>
    </ligand>
</feature>
<evidence type="ECO:0000256" key="6">
    <source>
        <dbReference type="ARBA" id="ARBA00023186"/>
    </source>
</evidence>
<organism evidence="11 12">
    <name type="scientific">Roseateles oligotrophus</name>
    <dbReference type="NCBI Taxonomy" id="1769250"/>
    <lineage>
        <taxon>Bacteria</taxon>
        <taxon>Pseudomonadati</taxon>
        <taxon>Pseudomonadota</taxon>
        <taxon>Betaproteobacteria</taxon>
        <taxon>Burkholderiales</taxon>
        <taxon>Sphaerotilaceae</taxon>
        <taxon>Roseateles</taxon>
    </lineage>
</organism>